<gene>
    <name evidence="1" type="ORF">OIU83_17950</name>
</gene>
<reference evidence="1" key="1">
    <citation type="submission" date="2022-10" db="EMBL/GenBank/DDBJ databases">
        <title>Two novel species of Flavobacterium.</title>
        <authorList>
            <person name="Liu Q."/>
            <person name="Xin Y.-H."/>
        </authorList>
    </citation>
    <scope>NUCLEOTIDE SEQUENCE</scope>
    <source>
        <strain evidence="1">LS1R49</strain>
    </source>
</reference>
<dbReference type="AlphaFoldDB" id="A0A9X2ZHP8"/>
<organism evidence="1 2">
    <name type="scientific">Flavobacterium shii</name>
    <dbReference type="NCBI Taxonomy" id="2987687"/>
    <lineage>
        <taxon>Bacteria</taxon>
        <taxon>Pseudomonadati</taxon>
        <taxon>Bacteroidota</taxon>
        <taxon>Flavobacteriia</taxon>
        <taxon>Flavobacteriales</taxon>
        <taxon>Flavobacteriaceae</taxon>
        <taxon>Flavobacterium</taxon>
    </lineage>
</organism>
<sequence>MTKENQKPSHDDVMPSVANFLSALWLEGEFRNQPEYLVEIFDMILESEIGNNLDIRTKMIGCIKTSRMLAKALEPFSDKQIEKACNKIITA</sequence>
<evidence type="ECO:0000313" key="2">
    <source>
        <dbReference type="Proteomes" id="UP001151079"/>
    </source>
</evidence>
<dbReference type="EMBL" id="JAOZEW010000021">
    <property type="protein sequence ID" value="MCV9929550.1"/>
    <property type="molecule type" value="Genomic_DNA"/>
</dbReference>
<comment type="caution">
    <text evidence="1">The sequence shown here is derived from an EMBL/GenBank/DDBJ whole genome shotgun (WGS) entry which is preliminary data.</text>
</comment>
<evidence type="ECO:0000313" key="1">
    <source>
        <dbReference type="EMBL" id="MCV9929550.1"/>
    </source>
</evidence>
<name>A0A9X2ZHP8_9FLAO</name>
<accession>A0A9X2ZHP8</accession>
<keyword evidence="2" id="KW-1185">Reference proteome</keyword>
<dbReference type="RefSeq" id="WP_264207640.1">
    <property type="nucleotide sequence ID" value="NZ_JAOZEW010000021.1"/>
</dbReference>
<dbReference type="Proteomes" id="UP001151079">
    <property type="component" value="Unassembled WGS sequence"/>
</dbReference>
<protein>
    <submittedName>
        <fullName evidence="1">Uncharacterized protein</fullName>
    </submittedName>
</protein>
<proteinExistence type="predicted"/>